<dbReference type="NCBIfam" id="TIGR01850">
    <property type="entry name" value="argC"/>
    <property type="match status" value="1"/>
</dbReference>
<dbReference type="Pfam" id="PF22698">
    <property type="entry name" value="Semialdhyde_dhC_1"/>
    <property type="match status" value="1"/>
</dbReference>
<dbReference type="SMART" id="SM00859">
    <property type="entry name" value="Semialdhyde_dh"/>
    <property type="match status" value="1"/>
</dbReference>
<reference evidence="8 9" key="1">
    <citation type="submission" date="2023-07" db="EMBL/GenBank/DDBJ databases">
        <title>Genomic Encyclopedia of Type Strains, Phase IV (KMG-IV): sequencing the most valuable type-strain genomes for metagenomic binning, comparative biology and taxonomic classification.</title>
        <authorList>
            <person name="Goeker M."/>
        </authorList>
    </citation>
    <scope>NUCLEOTIDE SEQUENCE [LARGE SCALE GENOMIC DNA]</scope>
    <source>
        <strain evidence="8 9">DSM 23837</strain>
    </source>
</reference>
<dbReference type="InterPro" id="IPR023013">
    <property type="entry name" value="AGPR_AS"/>
</dbReference>
<keyword evidence="9" id="KW-1185">Reference proteome</keyword>
<evidence type="ECO:0000259" key="7">
    <source>
        <dbReference type="SMART" id="SM00859"/>
    </source>
</evidence>
<keyword evidence="4 5" id="KW-0560">Oxidoreductase</keyword>
<evidence type="ECO:0000256" key="1">
    <source>
        <dbReference type="ARBA" id="ARBA00022571"/>
    </source>
</evidence>
<evidence type="ECO:0000256" key="2">
    <source>
        <dbReference type="ARBA" id="ARBA00022605"/>
    </source>
</evidence>
<sequence length="343" mass="37464">MKVGIVGATGYGGAELVRVLHAHPEVSNLIVYSSSKQGSSLSETYPHVSHLPYRLEEIDPVAMNEANDIVFLAAPTGVSSQLAPALLAAGCTVIDLAGDFRLQDVEDYEKWYRKTPAPEEWIMRAVYGLPETNKEQIKTAQFIANPGCYPTASILALAPLAKAGLIQAESVIIDAKSGVSGAGRSASLGTIYSELNENLKIYKVNEHQHIPEIEQHLSLLGYASPITFQTHLVPMTRGIMATIYVNLKQEMTEQQVRDLYHTFYADAAFVRLREKGQYPATKEVLGSNYCDIGFSLDERTGRLTIISVIDNVMKGAAGQAVQNANILFGYAEQTGLQMIPVYP</sequence>
<name>A0ABT9WT30_9BACI</name>
<dbReference type="Gene3D" id="3.30.360.10">
    <property type="entry name" value="Dihydrodipicolinate Reductase, domain 2"/>
    <property type="match status" value="1"/>
</dbReference>
<dbReference type="CDD" id="cd17895">
    <property type="entry name" value="AGPR_1_N"/>
    <property type="match status" value="1"/>
</dbReference>
<dbReference type="RefSeq" id="WP_307229584.1">
    <property type="nucleotide sequence ID" value="NZ_JAUSTT010000012.1"/>
</dbReference>
<dbReference type="PANTHER" id="PTHR32338:SF10">
    <property type="entry name" value="N-ACETYL-GAMMA-GLUTAMYL-PHOSPHATE REDUCTASE, CHLOROPLASTIC-RELATED"/>
    <property type="match status" value="1"/>
</dbReference>
<dbReference type="CDD" id="cd23934">
    <property type="entry name" value="AGPR_1_C"/>
    <property type="match status" value="1"/>
</dbReference>
<feature type="domain" description="Semialdehyde dehydrogenase NAD-binding" evidence="7">
    <location>
        <begin position="2"/>
        <end position="140"/>
    </location>
</feature>
<dbReference type="Gene3D" id="3.40.50.720">
    <property type="entry name" value="NAD(P)-binding Rossmann-like Domain"/>
    <property type="match status" value="1"/>
</dbReference>
<comment type="subcellular location">
    <subcellularLocation>
        <location evidence="5">Cytoplasm</location>
    </subcellularLocation>
</comment>
<comment type="function">
    <text evidence="5">Catalyzes the NADPH-dependent reduction of N-acetyl-5-glutamyl phosphate to yield N-acetyl-L-glutamate 5-semialdehyde.</text>
</comment>
<dbReference type="InterPro" id="IPR058924">
    <property type="entry name" value="AGPR_dimerisation_dom"/>
</dbReference>
<dbReference type="InterPro" id="IPR050085">
    <property type="entry name" value="AGPR"/>
</dbReference>
<comment type="pathway">
    <text evidence="5">Amino-acid biosynthesis; L-arginine biosynthesis; N(2)-acetyl-L-ornithine from L-glutamate: step 3/4.</text>
</comment>
<dbReference type="PIRSF" id="PIRSF000148">
    <property type="entry name" value="ASA_dh"/>
    <property type="match status" value="1"/>
</dbReference>
<gene>
    <name evidence="5" type="primary">argC</name>
    <name evidence="8" type="ORF">J2S08_002281</name>
</gene>
<organism evidence="8 9">
    <name type="scientific">Bacillus chungangensis</name>
    <dbReference type="NCBI Taxonomy" id="587633"/>
    <lineage>
        <taxon>Bacteria</taxon>
        <taxon>Bacillati</taxon>
        <taxon>Bacillota</taxon>
        <taxon>Bacilli</taxon>
        <taxon>Bacillales</taxon>
        <taxon>Bacillaceae</taxon>
        <taxon>Bacillus</taxon>
    </lineage>
</organism>
<evidence type="ECO:0000313" key="9">
    <source>
        <dbReference type="Proteomes" id="UP001223586"/>
    </source>
</evidence>
<protein>
    <recommendedName>
        <fullName evidence="5">N-acetyl-gamma-glutamyl-phosphate reductase</fullName>
        <shortName evidence="5">AGPR</shortName>
        <ecNumber evidence="5">1.2.1.38</ecNumber>
    </recommendedName>
    <alternativeName>
        <fullName evidence="5">N-acetyl-glutamate semialdehyde dehydrogenase</fullName>
        <shortName evidence="5">NAGSA dehydrogenase</shortName>
    </alternativeName>
</protein>
<keyword evidence="2 5" id="KW-0028">Amino-acid biosynthesis</keyword>
<evidence type="ECO:0000313" key="8">
    <source>
        <dbReference type="EMBL" id="MDQ0176437.1"/>
    </source>
</evidence>
<dbReference type="GO" id="GO:0003942">
    <property type="term" value="F:N-acetyl-gamma-glutamyl-phosphate reductase activity"/>
    <property type="evidence" value="ECO:0007669"/>
    <property type="project" value="UniProtKB-EC"/>
</dbReference>
<dbReference type="Proteomes" id="UP001223586">
    <property type="component" value="Unassembled WGS sequence"/>
</dbReference>
<dbReference type="SUPFAM" id="SSF51735">
    <property type="entry name" value="NAD(P)-binding Rossmann-fold domains"/>
    <property type="match status" value="1"/>
</dbReference>
<dbReference type="EC" id="1.2.1.38" evidence="5"/>
<proteinExistence type="inferred from homology"/>
<keyword evidence="5" id="KW-0963">Cytoplasm</keyword>
<dbReference type="EMBL" id="JAUSTT010000012">
    <property type="protein sequence ID" value="MDQ0176437.1"/>
    <property type="molecule type" value="Genomic_DNA"/>
</dbReference>
<dbReference type="SUPFAM" id="SSF55347">
    <property type="entry name" value="Glyceraldehyde-3-phosphate dehydrogenase-like, C-terminal domain"/>
    <property type="match status" value="1"/>
</dbReference>
<keyword evidence="1 5" id="KW-0055">Arginine biosynthesis</keyword>
<evidence type="ECO:0000256" key="6">
    <source>
        <dbReference type="PROSITE-ProRule" id="PRU10010"/>
    </source>
</evidence>
<dbReference type="HAMAP" id="MF_00150">
    <property type="entry name" value="ArgC_type1"/>
    <property type="match status" value="1"/>
</dbReference>
<feature type="active site" evidence="5 6">
    <location>
        <position position="148"/>
    </location>
</feature>
<keyword evidence="3 5" id="KW-0521">NADP</keyword>
<dbReference type="InterPro" id="IPR036291">
    <property type="entry name" value="NAD(P)-bd_dom_sf"/>
</dbReference>
<dbReference type="Pfam" id="PF01118">
    <property type="entry name" value="Semialdhyde_dh"/>
    <property type="match status" value="1"/>
</dbReference>
<accession>A0ABT9WT30</accession>
<comment type="similarity">
    <text evidence="5">Belongs to the NAGSA dehydrogenase family. Type 1 subfamily.</text>
</comment>
<dbReference type="PROSITE" id="PS01224">
    <property type="entry name" value="ARGC"/>
    <property type="match status" value="1"/>
</dbReference>
<dbReference type="InterPro" id="IPR000706">
    <property type="entry name" value="AGPR_type-1"/>
</dbReference>
<comment type="catalytic activity">
    <reaction evidence="5">
        <text>N-acetyl-L-glutamate 5-semialdehyde + phosphate + NADP(+) = N-acetyl-L-glutamyl 5-phosphate + NADPH + H(+)</text>
        <dbReference type="Rhea" id="RHEA:21588"/>
        <dbReference type="ChEBI" id="CHEBI:15378"/>
        <dbReference type="ChEBI" id="CHEBI:29123"/>
        <dbReference type="ChEBI" id="CHEBI:43474"/>
        <dbReference type="ChEBI" id="CHEBI:57783"/>
        <dbReference type="ChEBI" id="CHEBI:57936"/>
        <dbReference type="ChEBI" id="CHEBI:58349"/>
        <dbReference type="EC" id="1.2.1.38"/>
    </reaction>
</comment>
<evidence type="ECO:0000256" key="5">
    <source>
        <dbReference type="HAMAP-Rule" id="MF_00150"/>
    </source>
</evidence>
<evidence type="ECO:0000256" key="3">
    <source>
        <dbReference type="ARBA" id="ARBA00022857"/>
    </source>
</evidence>
<dbReference type="InterPro" id="IPR000534">
    <property type="entry name" value="Semialdehyde_DH_NAD-bd"/>
</dbReference>
<dbReference type="PANTHER" id="PTHR32338">
    <property type="entry name" value="N-ACETYL-GAMMA-GLUTAMYL-PHOSPHATE REDUCTASE, CHLOROPLASTIC-RELATED-RELATED"/>
    <property type="match status" value="1"/>
</dbReference>
<evidence type="ECO:0000256" key="4">
    <source>
        <dbReference type="ARBA" id="ARBA00023002"/>
    </source>
</evidence>
<comment type="caution">
    <text evidence="8">The sequence shown here is derived from an EMBL/GenBank/DDBJ whole genome shotgun (WGS) entry which is preliminary data.</text>
</comment>